<keyword evidence="2" id="KW-1185">Reference proteome</keyword>
<proteinExistence type="predicted"/>
<name>A0AAN9QWH4_CANGL</name>
<sequence length="219" mass="24649">MSQGQAFVRRLTISPSRLVQMTRQRDRLCKVPMRFLFSDFNEEEDPLFVINKDIIISIVAFLFSFLHFESYESGCRLAIGESQEMEFIVVKSSEIQSLSFKQTKSAVSTHKSYGFLVKWNMSQTLGNLQTNKLLHNKLTVNQKFPLLNVKGYAIRNHKKAGTKASAVGPTAGAPEVLGFCLYQLVNASGVQGLLVDISQNRSLISGDYRFLYVLLVAIK</sequence>
<dbReference type="Proteomes" id="UP001367508">
    <property type="component" value="Unassembled WGS sequence"/>
</dbReference>
<evidence type="ECO:0000313" key="2">
    <source>
        <dbReference type="Proteomes" id="UP001367508"/>
    </source>
</evidence>
<dbReference type="AlphaFoldDB" id="A0AAN9QWH4"/>
<comment type="caution">
    <text evidence="1">The sequence shown here is derived from an EMBL/GenBank/DDBJ whole genome shotgun (WGS) entry which is preliminary data.</text>
</comment>
<dbReference type="EMBL" id="JAYMYQ010000002">
    <property type="protein sequence ID" value="KAK7350074.1"/>
    <property type="molecule type" value="Genomic_DNA"/>
</dbReference>
<organism evidence="1 2">
    <name type="scientific">Canavalia gladiata</name>
    <name type="common">Sword bean</name>
    <name type="synonym">Dolichos gladiatus</name>
    <dbReference type="NCBI Taxonomy" id="3824"/>
    <lineage>
        <taxon>Eukaryota</taxon>
        <taxon>Viridiplantae</taxon>
        <taxon>Streptophyta</taxon>
        <taxon>Embryophyta</taxon>
        <taxon>Tracheophyta</taxon>
        <taxon>Spermatophyta</taxon>
        <taxon>Magnoliopsida</taxon>
        <taxon>eudicotyledons</taxon>
        <taxon>Gunneridae</taxon>
        <taxon>Pentapetalae</taxon>
        <taxon>rosids</taxon>
        <taxon>fabids</taxon>
        <taxon>Fabales</taxon>
        <taxon>Fabaceae</taxon>
        <taxon>Papilionoideae</taxon>
        <taxon>50 kb inversion clade</taxon>
        <taxon>NPAAA clade</taxon>
        <taxon>indigoferoid/millettioid clade</taxon>
        <taxon>Phaseoleae</taxon>
        <taxon>Canavalia</taxon>
    </lineage>
</organism>
<reference evidence="1 2" key="1">
    <citation type="submission" date="2024-01" db="EMBL/GenBank/DDBJ databases">
        <title>The genomes of 5 underutilized Papilionoideae crops provide insights into root nodulation and disease resistanc.</title>
        <authorList>
            <person name="Jiang F."/>
        </authorList>
    </citation>
    <scope>NUCLEOTIDE SEQUENCE [LARGE SCALE GENOMIC DNA]</scope>
    <source>
        <strain evidence="1">LVBAO_FW01</strain>
        <tissue evidence="1">Leaves</tissue>
    </source>
</reference>
<gene>
    <name evidence="1" type="ORF">VNO77_08161</name>
</gene>
<evidence type="ECO:0000313" key="1">
    <source>
        <dbReference type="EMBL" id="KAK7350074.1"/>
    </source>
</evidence>
<accession>A0AAN9QWH4</accession>
<protein>
    <submittedName>
        <fullName evidence="1">Uncharacterized protein</fullName>
    </submittedName>
</protein>